<sequence length="206" mass="22418">MSSSTTRLKFLKSSAHYLAAQSPSTSSHLLAVHNQLLRDESKLLSVAQHRDLCGACGAIRTSSSSKIVIPTKHGRGAERRNRGRVASKEETPSSEAPPLVVYRCLRCHRQKFLTSQSLIKPAKSRKTHPVAAAIPSAAQIFSDTQMQGTESTSTVLRKSTENLSSKKRAKARKQQGLMAALAAGKQRMQPQTSTSPSLDLLDFLKP</sequence>
<dbReference type="InterPro" id="IPR007175">
    <property type="entry name" value="Rpr2/Snm1/Rpp21"/>
</dbReference>
<feature type="compositionally biased region" description="Polar residues" evidence="1">
    <location>
        <begin position="149"/>
        <end position="163"/>
    </location>
</feature>
<dbReference type="STRING" id="1658172.A0A1B7NVD0"/>
<accession>A0A1B7NVD0</accession>
<dbReference type="Proteomes" id="UP000091918">
    <property type="component" value="Unassembled WGS sequence"/>
</dbReference>
<proteinExistence type="predicted"/>
<dbReference type="EMBL" id="LGUA01000661">
    <property type="protein sequence ID" value="OAX80607.1"/>
    <property type="molecule type" value="Genomic_DNA"/>
</dbReference>
<name>A0A1B7NVD0_9EURO</name>
<dbReference type="Pfam" id="PF04032">
    <property type="entry name" value="Rpr2"/>
    <property type="match status" value="1"/>
</dbReference>
<evidence type="ECO:0000256" key="1">
    <source>
        <dbReference type="SAM" id="MobiDB-lite"/>
    </source>
</evidence>
<reference evidence="2 3" key="1">
    <citation type="submission" date="2015-07" db="EMBL/GenBank/DDBJ databases">
        <title>Emmonsia species relationships and genome sequence.</title>
        <authorList>
            <person name="Cuomo C.A."/>
            <person name="Schwartz I.S."/>
            <person name="Kenyon C."/>
            <person name="de Hoog G.S."/>
            <person name="Govender N.P."/>
            <person name="Botha A."/>
            <person name="Moreno L."/>
            <person name="de Vries M."/>
            <person name="Munoz J.F."/>
            <person name="Stielow J.B."/>
        </authorList>
    </citation>
    <scope>NUCLEOTIDE SEQUENCE [LARGE SCALE GENOMIC DNA]</scope>
    <source>
        <strain evidence="2 3">CBS 136260</strain>
    </source>
</reference>
<dbReference type="AlphaFoldDB" id="A0A1B7NVD0"/>
<dbReference type="OrthoDB" id="438080at2759"/>
<protein>
    <submittedName>
        <fullName evidence="2">Uncharacterized protein</fullName>
    </submittedName>
</protein>
<feature type="compositionally biased region" description="Polar residues" evidence="1">
    <location>
        <begin position="188"/>
        <end position="197"/>
    </location>
</feature>
<feature type="compositionally biased region" description="Basic and acidic residues" evidence="1">
    <location>
        <begin position="75"/>
        <end position="91"/>
    </location>
</feature>
<feature type="region of interest" description="Disordered" evidence="1">
    <location>
        <begin position="71"/>
        <end position="94"/>
    </location>
</feature>
<organism evidence="2 3">
    <name type="scientific">Emergomyces africanus</name>
    <dbReference type="NCBI Taxonomy" id="1955775"/>
    <lineage>
        <taxon>Eukaryota</taxon>
        <taxon>Fungi</taxon>
        <taxon>Dikarya</taxon>
        <taxon>Ascomycota</taxon>
        <taxon>Pezizomycotina</taxon>
        <taxon>Eurotiomycetes</taxon>
        <taxon>Eurotiomycetidae</taxon>
        <taxon>Onygenales</taxon>
        <taxon>Ajellomycetaceae</taxon>
        <taxon>Emergomyces</taxon>
    </lineage>
</organism>
<gene>
    <name evidence="2" type="ORF">ACJ72_05055</name>
</gene>
<dbReference type="GO" id="GO:0006396">
    <property type="term" value="P:RNA processing"/>
    <property type="evidence" value="ECO:0007669"/>
    <property type="project" value="InterPro"/>
</dbReference>
<feature type="region of interest" description="Disordered" evidence="1">
    <location>
        <begin position="149"/>
        <end position="206"/>
    </location>
</feature>
<comment type="caution">
    <text evidence="2">The sequence shown here is derived from an EMBL/GenBank/DDBJ whole genome shotgun (WGS) entry which is preliminary data.</text>
</comment>
<keyword evidence="3" id="KW-1185">Reference proteome</keyword>
<evidence type="ECO:0000313" key="2">
    <source>
        <dbReference type="EMBL" id="OAX80607.1"/>
    </source>
</evidence>
<evidence type="ECO:0000313" key="3">
    <source>
        <dbReference type="Proteomes" id="UP000091918"/>
    </source>
</evidence>